<evidence type="ECO:0000256" key="3">
    <source>
        <dbReference type="ARBA" id="ARBA00023237"/>
    </source>
</evidence>
<evidence type="ECO:0000313" key="4">
    <source>
        <dbReference type="EMBL" id="CDA70026.1"/>
    </source>
</evidence>
<dbReference type="InterPro" id="IPR023996">
    <property type="entry name" value="TonB-dep_OMP_SusC/RagA"/>
</dbReference>
<keyword evidence="2" id="KW-0472">Membrane</keyword>
<proteinExistence type="predicted"/>
<comment type="subcellular location">
    <subcellularLocation>
        <location evidence="1">Cell outer membrane</location>
    </subcellularLocation>
</comment>
<accession>R6CEZ4</accession>
<protein>
    <submittedName>
        <fullName evidence="4">TonB-linked outer membrane protein SusC/RagA family</fullName>
    </submittedName>
</protein>
<sequence>MIRGRVYVQPYLVSSLQQNSESRLTKTDTNYYNYIWDNTLTYTDSWGSHNLNVLLGQSARQEQMRKLEGKATNVPGDYDEYLYLTQGNATGREVSDDGSCYRGLSYFARASYDYAGKYLLSLTMRADGSSKYQNKWGYFPSVGAAWVMSDEDFFKKQEVIDYMKVRASWGQLGNDHVSASDGFASIVTGTSASGVFGNTTLPGFQNTSYFSWLGWEKVEEFNVGVNFAVLDSRLNVDVDYYNRMTKNAVISTTLPFSTQTLAGNNGEIENSGVDIQLNWSDKIGKDFSYYAGVNLSTLRNRVKSLNGAPYIYGGSAESRTINLVGEEMQSYYGYKVLGVYQNQAQIDADPIAKANGLEPGDFIYEDINNDQVIDDKDRQILGSNIPRLTYSFNLGFQYKNLEFSLSTFGQAGNEIYNRKRAVRYTQANFNFDKDFYDNRWTGEGSTNTYPSAKGMLKAWNNSHTNSFFVEKGNFFRIQNIMLAYNFRNIRMGGYTLPGVKLSLTADRPFTYFTSNGFTPEISQNFGWDEGVYPLAATYTFGLTIDF</sequence>
<comment type="caution">
    <text evidence="4">The sequence shown here is derived from an EMBL/GenBank/DDBJ whole genome shotgun (WGS) entry which is preliminary data.</text>
</comment>
<keyword evidence="3" id="KW-0998">Cell outer membrane</keyword>
<reference evidence="4" key="1">
    <citation type="submission" date="2012-11" db="EMBL/GenBank/DDBJ databases">
        <title>Dependencies among metagenomic species, viruses, plasmids and units of genetic variation.</title>
        <authorList>
            <person name="Nielsen H.B."/>
            <person name="Almeida M."/>
            <person name="Juncker A.S."/>
            <person name="Rasmussen S."/>
            <person name="Li J."/>
            <person name="Sunagawa S."/>
            <person name="Plichta D."/>
            <person name="Gautier L."/>
            <person name="Le Chatelier E."/>
            <person name="Peletier E."/>
            <person name="Bonde I."/>
            <person name="Nielsen T."/>
            <person name="Manichanh C."/>
            <person name="Arumugam M."/>
            <person name="Batto J."/>
            <person name="Santos M.B.Q.D."/>
            <person name="Blom N."/>
            <person name="Borruel N."/>
            <person name="Burgdorf K.S."/>
            <person name="Boumezbeur F."/>
            <person name="Casellas F."/>
            <person name="Dore J."/>
            <person name="Guarner F."/>
            <person name="Hansen T."/>
            <person name="Hildebrand F."/>
            <person name="Kaas R.S."/>
            <person name="Kennedy S."/>
            <person name="Kristiansen K."/>
            <person name="Kultima J.R."/>
            <person name="Leonard P."/>
            <person name="Levenez F."/>
            <person name="Lund O."/>
            <person name="Moumen B."/>
            <person name="Le Paslier D."/>
            <person name="Pons N."/>
            <person name="Pedersen O."/>
            <person name="Prifti E."/>
            <person name="Qin J."/>
            <person name="Raes J."/>
            <person name="Tap J."/>
            <person name="Tims S."/>
            <person name="Ussery D.W."/>
            <person name="Yamada T."/>
            <person name="MetaHit consortium"/>
            <person name="Renault P."/>
            <person name="Sicheritz-Ponten T."/>
            <person name="Bork P."/>
            <person name="Wang J."/>
            <person name="Brunak S."/>
            <person name="Ehrlich S.D."/>
        </authorList>
    </citation>
    <scope>NUCLEOTIDE SEQUENCE [LARGE SCALE GENOMIC DNA]</scope>
</reference>
<dbReference type="InterPro" id="IPR036942">
    <property type="entry name" value="Beta-barrel_TonB_sf"/>
</dbReference>
<gene>
    <name evidence="4" type="ORF">BN509_01215</name>
</gene>
<dbReference type="AlphaFoldDB" id="R6CEZ4"/>
<evidence type="ECO:0000313" key="5">
    <source>
        <dbReference type="Proteomes" id="UP000018362"/>
    </source>
</evidence>
<name>R6CEZ4_9BACT</name>
<dbReference type="SUPFAM" id="SSF56935">
    <property type="entry name" value="Porins"/>
    <property type="match status" value="1"/>
</dbReference>
<organism evidence="4 5">
    <name type="scientific">Phocaeicola coprocola CAG:162</name>
    <dbReference type="NCBI Taxonomy" id="1263040"/>
    <lineage>
        <taxon>Bacteria</taxon>
        <taxon>Pseudomonadati</taxon>
        <taxon>Bacteroidota</taxon>
        <taxon>Bacteroidia</taxon>
        <taxon>Bacteroidales</taxon>
        <taxon>Bacteroidaceae</taxon>
        <taxon>Phocaeicola</taxon>
    </lineage>
</organism>
<dbReference type="Gene3D" id="2.40.170.20">
    <property type="entry name" value="TonB-dependent receptor, beta-barrel domain"/>
    <property type="match status" value="1"/>
</dbReference>
<evidence type="ECO:0000256" key="1">
    <source>
        <dbReference type="ARBA" id="ARBA00004442"/>
    </source>
</evidence>
<dbReference type="NCBIfam" id="TIGR04056">
    <property type="entry name" value="OMP_RagA_SusC"/>
    <property type="match status" value="1"/>
</dbReference>
<dbReference type="EMBL" id="CBCJ010000008">
    <property type="protein sequence ID" value="CDA70026.1"/>
    <property type="molecule type" value="Genomic_DNA"/>
</dbReference>
<dbReference type="GO" id="GO:0009279">
    <property type="term" value="C:cell outer membrane"/>
    <property type="evidence" value="ECO:0007669"/>
    <property type="project" value="UniProtKB-SubCell"/>
</dbReference>
<evidence type="ECO:0000256" key="2">
    <source>
        <dbReference type="ARBA" id="ARBA00023136"/>
    </source>
</evidence>
<dbReference type="Proteomes" id="UP000018362">
    <property type="component" value="Unassembled WGS sequence"/>
</dbReference>